<accession>A0A371WZI6</accession>
<keyword evidence="4 7" id="KW-1133">Transmembrane helix</keyword>
<keyword evidence="2" id="KW-1003">Cell membrane</keyword>
<evidence type="ECO:0000256" key="3">
    <source>
        <dbReference type="ARBA" id="ARBA00022692"/>
    </source>
</evidence>
<gene>
    <name evidence="8" type="ORF">DYI37_16205</name>
</gene>
<evidence type="ECO:0000256" key="5">
    <source>
        <dbReference type="ARBA" id="ARBA00023136"/>
    </source>
</evidence>
<keyword evidence="3 7" id="KW-0812">Transmembrane</keyword>
<name>A0A371WZI6_9HYPH</name>
<comment type="caution">
    <text evidence="8">The sequence shown here is derived from an EMBL/GenBank/DDBJ whole genome shotgun (WGS) entry which is preliminary data.</text>
</comment>
<evidence type="ECO:0000256" key="2">
    <source>
        <dbReference type="ARBA" id="ARBA00022475"/>
    </source>
</evidence>
<evidence type="ECO:0008006" key="10">
    <source>
        <dbReference type="Google" id="ProtNLM"/>
    </source>
</evidence>
<dbReference type="EMBL" id="QURL01000007">
    <property type="protein sequence ID" value="RFC62372.1"/>
    <property type="molecule type" value="Genomic_DNA"/>
</dbReference>
<dbReference type="OrthoDB" id="8456606at2"/>
<evidence type="ECO:0000313" key="8">
    <source>
        <dbReference type="EMBL" id="RFC62372.1"/>
    </source>
</evidence>
<evidence type="ECO:0000256" key="4">
    <source>
        <dbReference type="ARBA" id="ARBA00022989"/>
    </source>
</evidence>
<comment type="subcellular location">
    <subcellularLocation>
        <location evidence="1">Cell membrane</location>
    </subcellularLocation>
</comment>
<feature type="region of interest" description="Disordered" evidence="6">
    <location>
        <begin position="95"/>
        <end position="128"/>
    </location>
</feature>
<keyword evidence="9" id="KW-1185">Reference proteome</keyword>
<keyword evidence="5 7" id="KW-0472">Membrane</keyword>
<dbReference type="InterPro" id="IPR022781">
    <property type="entry name" value="Flagellar_biosynth_FliO"/>
</dbReference>
<organism evidence="8 9">
    <name type="scientific">Fulvimarina endophytica</name>
    <dbReference type="NCBI Taxonomy" id="2293836"/>
    <lineage>
        <taxon>Bacteria</taxon>
        <taxon>Pseudomonadati</taxon>
        <taxon>Pseudomonadota</taxon>
        <taxon>Alphaproteobacteria</taxon>
        <taxon>Hyphomicrobiales</taxon>
        <taxon>Aurantimonadaceae</taxon>
        <taxon>Fulvimarina</taxon>
    </lineage>
</organism>
<sequence length="128" mass="13349">MPNWFAELAGETFAPLLWVVFVAASVCALAVVVLLLARRTQAGGSLLSVARVQRPRLAVVETIGIGERRRLVLVRHDDKEHLLMLGGHTDLVVASGLSGPERSGADETAGSPAPALQGATGMGTARTA</sequence>
<feature type="transmembrane region" description="Helical" evidence="7">
    <location>
        <begin position="12"/>
        <end position="37"/>
    </location>
</feature>
<dbReference type="Proteomes" id="UP000264310">
    <property type="component" value="Unassembled WGS sequence"/>
</dbReference>
<dbReference type="GO" id="GO:0016020">
    <property type="term" value="C:membrane"/>
    <property type="evidence" value="ECO:0007669"/>
    <property type="project" value="InterPro"/>
</dbReference>
<protein>
    <recommendedName>
        <fullName evidence="10">Flagellar assembly protein FliO</fullName>
    </recommendedName>
</protein>
<dbReference type="GO" id="GO:0044781">
    <property type="term" value="P:bacterial-type flagellum organization"/>
    <property type="evidence" value="ECO:0007669"/>
    <property type="project" value="InterPro"/>
</dbReference>
<evidence type="ECO:0000256" key="6">
    <source>
        <dbReference type="SAM" id="MobiDB-lite"/>
    </source>
</evidence>
<dbReference type="AlphaFoldDB" id="A0A371WZI6"/>
<dbReference type="Pfam" id="PF04347">
    <property type="entry name" value="FliO"/>
    <property type="match status" value="1"/>
</dbReference>
<evidence type="ECO:0000256" key="1">
    <source>
        <dbReference type="ARBA" id="ARBA00004236"/>
    </source>
</evidence>
<reference evidence="8 9" key="1">
    <citation type="submission" date="2018-08" db="EMBL/GenBank/DDBJ databases">
        <title>Fulvimarina sp. 85, whole genome shotgun sequence.</title>
        <authorList>
            <person name="Tuo L."/>
        </authorList>
    </citation>
    <scope>NUCLEOTIDE SEQUENCE [LARGE SCALE GENOMIC DNA]</scope>
    <source>
        <strain evidence="8 9">85</strain>
    </source>
</reference>
<proteinExistence type="predicted"/>
<dbReference type="RefSeq" id="WP_116684313.1">
    <property type="nucleotide sequence ID" value="NZ_QURL01000007.1"/>
</dbReference>
<evidence type="ECO:0000313" key="9">
    <source>
        <dbReference type="Proteomes" id="UP000264310"/>
    </source>
</evidence>
<evidence type="ECO:0000256" key="7">
    <source>
        <dbReference type="SAM" id="Phobius"/>
    </source>
</evidence>